<gene>
    <name evidence="2" type="ORF">EZH24_02550</name>
</gene>
<organism evidence="2 3">
    <name type="scientific">Brachyspira catarrhinii</name>
    <dbReference type="NCBI Taxonomy" id="2528966"/>
    <lineage>
        <taxon>Bacteria</taxon>
        <taxon>Pseudomonadati</taxon>
        <taxon>Spirochaetota</taxon>
        <taxon>Spirochaetia</taxon>
        <taxon>Brachyspirales</taxon>
        <taxon>Brachyspiraceae</taxon>
        <taxon>Brachyspira</taxon>
    </lineage>
</organism>
<evidence type="ECO:0000256" key="1">
    <source>
        <dbReference type="SAM" id="Phobius"/>
    </source>
</evidence>
<keyword evidence="1" id="KW-0472">Membrane</keyword>
<name>A0ABY2TSU8_9SPIR</name>
<evidence type="ECO:0000313" key="2">
    <source>
        <dbReference type="EMBL" id="TKZ35954.1"/>
    </source>
</evidence>
<sequence>MNWFIILIEAIIFIGFFTALVIIPAIKNPAVGIHNYPPEIQEEYFKTHKRIETSPLSARTIIIKSFGIIIFTVILSAGAIFAGADSFWDGFVFAGVLFLIVGAWDTFFIDWVLFANLKIFRLEGTENMDKEYSQKWFHVKGMIFPGSLFLVIISSLTGLIVMVIKSNF</sequence>
<comment type="caution">
    <text evidence="2">The sequence shown here is derived from an EMBL/GenBank/DDBJ whole genome shotgun (WGS) entry which is preliminary data.</text>
</comment>
<feature type="transmembrane region" description="Helical" evidence="1">
    <location>
        <begin position="141"/>
        <end position="164"/>
    </location>
</feature>
<feature type="transmembrane region" description="Helical" evidence="1">
    <location>
        <begin position="90"/>
        <end position="120"/>
    </location>
</feature>
<dbReference type="Proteomes" id="UP000310168">
    <property type="component" value="Unassembled WGS sequence"/>
</dbReference>
<proteinExistence type="predicted"/>
<feature type="transmembrane region" description="Helical" evidence="1">
    <location>
        <begin position="61"/>
        <end position="84"/>
    </location>
</feature>
<reference evidence="2 3" key="1">
    <citation type="journal article" date="2019" name="Anaerobe">
        <title>Brachyspira catarrhinii sp. nov., an anaerobic intestinal spirochaete isolated from vervet monkeys may have been misidentified as Brachyspira aalborgi in previous studies.</title>
        <authorList>
            <person name="Phillips N.D."/>
            <person name="La T."/>
            <person name="Hampson D.J."/>
        </authorList>
    </citation>
    <scope>NUCLEOTIDE SEQUENCE [LARGE SCALE GENOMIC DNA]</scope>
    <source>
        <strain evidence="2 3">Z12</strain>
    </source>
</reference>
<keyword evidence="1" id="KW-0812">Transmembrane</keyword>
<dbReference type="RefSeq" id="WP_137997566.1">
    <property type="nucleotide sequence ID" value="NZ_SJDU01000037.1"/>
</dbReference>
<protein>
    <submittedName>
        <fullName evidence="2">Uncharacterized protein</fullName>
    </submittedName>
</protein>
<feature type="transmembrane region" description="Helical" evidence="1">
    <location>
        <begin position="6"/>
        <end position="26"/>
    </location>
</feature>
<dbReference type="EMBL" id="SJDU01000037">
    <property type="protein sequence ID" value="TKZ35954.1"/>
    <property type="molecule type" value="Genomic_DNA"/>
</dbReference>
<keyword evidence="3" id="KW-1185">Reference proteome</keyword>
<accession>A0ABY2TSU8</accession>
<keyword evidence="1" id="KW-1133">Transmembrane helix</keyword>
<evidence type="ECO:0000313" key="3">
    <source>
        <dbReference type="Proteomes" id="UP000310168"/>
    </source>
</evidence>